<gene>
    <name evidence="5" type="ORF">GCM10011511_47380</name>
</gene>
<dbReference type="InterPro" id="IPR018062">
    <property type="entry name" value="HTH_AraC-typ_CS"/>
</dbReference>
<dbReference type="PROSITE" id="PS00041">
    <property type="entry name" value="HTH_ARAC_FAMILY_1"/>
    <property type="match status" value="1"/>
</dbReference>
<evidence type="ECO:0000313" key="5">
    <source>
        <dbReference type="EMBL" id="GGB18102.1"/>
    </source>
</evidence>
<dbReference type="EMBL" id="BMJC01000005">
    <property type="protein sequence ID" value="GGB18102.1"/>
    <property type="molecule type" value="Genomic_DNA"/>
</dbReference>
<dbReference type="InterPro" id="IPR009057">
    <property type="entry name" value="Homeodomain-like_sf"/>
</dbReference>
<keyword evidence="3" id="KW-0804">Transcription</keyword>
<dbReference type="AlphaFoldDB" id="A0A8J2UHG9"/>
<proteinExistence type="predicted"/>
<keyword evidence="6" id="KW-1185">Reference proteome</keyword>
<keyword evidence="1" id="KW-0805">Transcription regulation</keyword>
<dbReference type="SUPFAM" id="SSF46689">
    <property type="entry name" value="Homeodomain-like"/>
    <property type="match status" value="2"/>
</dbReference>
<dbReference type="RefSeq" id="WP_188936489.1">
    <property type="nucleotide sequence ID" value="NZ_BMJC01000005.1"/>
</dbReference>
<feature type="domain" description="HTH araC/xylS-type" evidence="4">
    <location>
        <begin position="26"/>
        <end position="123"/>
    </location>
</feature>
<dbReference type="SMART" id="SM00342">
    <property type="entry name" value="HTH_ARAC"/>
    <property type="match status" value="1"/>
</dbReference>
<evidence type="ECO:0000259" key="4">
    <source>
        <dbReference type="PROSITE" id="PS01124"/>
    </source>
</evidence>
<organism evidence="5 6">
    <name type="scientific">Puia dinghuensis</name>
    <dbReference type="NCBI Taxonomy" id="1792502"/>
    <lineage>
        <taxon>Bacteria</taxon>
        <taxon>Pseudomonadati</taxon>
        <taxon>Bacteroidota</taxon>
        <taxon>Chitinophagia</taxon>
        <taxon>Chitinophagales</taxon>
        <taxon>Chitinophagaceae</taxon>
        <taxon>Puia</taxon>
    </lineage>
</organism>
<dbReference type="PROSITE" id="PS01124">
    <property type="entry name" value="HTH_ARAC_FAMILY_2"/>
    <property type="match status" value="1"/>
</dbReference>
<evidence type="ECO:0000313" key="6">
    <source>
        <dbReference type="Proteomes" id="UP000607559"/>
    </source>
</evidence>
<evidence type="ECO:0000256" key="2">
    <source>
        <dbReference type="ARBA" id="ARBA00023125"/>
    </source>
</evidence>
<dbReference type="Proteomes" id="UP000607559">
    <property type="component" value="Unassembled WGS sequence"/>
</dbReference>
<sequence>MTYYQMEVMRIEREHFPCRAVVDQCRAAKRLIDERCCGGVDLDGIARGVFVSKFHFIRQFSRCYGVTPYRYLTERRMQEAKVLLDAGVSVAETCYRVGFCSVPSFSTLFKRYSGCTPATYRDGKRNIR</sequence>
<dbReference type="Gene3D" id="1.10.10.60">
    <property type="entry name" value="Homeodomain-like"/>
    <property type="match status" value="2"/>
</dbReference>
<evidence type="ECO:0000256" key="1">
    <source>
        <dbReference type="ARBA" id="ARBA00023015"/>
    </source>
</evidence>
<dbReference type="Pfam" id="PF12833">
    <property type="entry name" value="HTH_18"/>
    <property type="match status" value="1"/>
</dbReference>
<keyword evidence="2" id="KW-0238">DNA-binding</keyword>
<comment type="caution">
    <text evidence="5">The sequence shown here is derived from an EMBL/GenBank/DDBJ whole genome shotgun (WGS) entry which is preliminary data.</text>
</comment>
<reference evidence="5" key="1">
    <citation type="journal article" date="2014" name="Int. J. Syst. Evol. Microbiol.">
        <title>Complete genome sequence of Corynebacterium casei LMG S-19264T (=DSM 44701T), isolated from a smear-ripened cheese.</title>
        <authorList>
            <consortium name="US DOE Joint Genome Institute (JGI-PGF)"/>
            <person name="Walter F."/>
            <person name="Albersmeier A."/>
            <person name="Kalinowski J."/>
            <person name="Ruckert C."/>
        </authorList>
    </citation>
    <scope>NUCLEOTIDE SEQUENCE</scope>
    <source>
        <strain evidence="5">CGMCC 1.15448</strain>
    </source>
</reference>
<dbReference type="GO" id="GO:0003700">
    <property type="term" value="F:DNA-binding transcription factor activity"/>
    <property type="evidence" value="ECO:0007669"/>
    <property type="project" value="InterPro"/>
</dbReference>
<dbReference type="InterPro" id="IPR050204">
    <property type="entry name" value="AraC_XylS_family_regulators"/>
</dbReference>
<evidence type="ECO:0000256" key="3">
    <source>
        <dbReference type="ARBA" id="ARBA00023163"/>
    </source>
</evidence>
<dbReference type="PANTHER" id="PTHR46796">
    <property type="entry name" value="HTH-TYPE TRANSCRIPTIONAL ACTIVATOR RHAS-RELATED"/>
    <property type="match status" value="1"/>
</dbReference>
<protein>
    <recommendedName>
        <fullName evidence="4">HTH araC/xylS-type domain-containing protein</fullName>
    </recommendedName>
</protein>
<name>A0A8J2UHG9_9BACT</name>
<dbReference type="GO" id="GO:0043565">
    <property type="term" value="F:sequence-specific DNA binding"/>
    <property type="evidence" value="ECO:0007669"/>
    <property type="project" value="InterPro"/>
</dbReference>
<reference evidence="5" key="2">
    <citation type="submission" date="2020-09" db="EMBL/GenBank/DDBJ databases">
        <authorList>
            <person name="Sun Q."/>
            <person name="Zhou Y."/>
        </authorList>
    </citation>
    <scope>NUCLEOTIDE SEQUENCE</scope>
    <source>
        <strain evidence="5">CGMCC 1.15448</strain>
    </source>
</reference>
<dbReference type="InterPro" id="IPR018060">
    <property type="entry name" value="HTH_AraC"/>
</dbReference>
<accession>A0A8J2UHG9</accession>